<proteinExistence type="predicted"/>
<name>A0A8S5T3Q3_9CAUD</name>
<evidence type="ECO:0000313" key="2">
    <source>
        <dbReference type="EMBL" id="DAF57736.1"/>
    </source>
</evidence>
<organism evidence="2">
    <name type="scientific">Myoviridae sp. ct31P9</name>
    <dbReference type="NCBI Taxonomy" id="2827657"/>
    <lineage>
        <taxon>Viruses</taxon>
        <taxon>Duplodnaviria</taxon>
        <taxon>Heunggongvirae</taxon>
        <taxon>Uroviricota</taxon>
        <taxon>Caudoviricetes</taxon>
    </lineage>
</organism>
<keyword evidence="1" id="KW-0472">Membrane</keyword>
<reference evidence="2" key="1">
    <citation type="journal article" date="2021" name="Proc. Natl. Acad. Sci. U.S.A.">
        <title>A Catalog of Tens of Thousands of Viruses from Human Metagenomes Reveals Hidden Associations with Chronic Diseases.</title>
        <authorList>
            <person name="Tisza M.J."/>
            <person name="Buck C.B."/>
        </authorList>
    </citation>
    <scope>NUCLEOTIDE SEQUENCE</scope>
    <source>
        <strain evidence="2">Ct31P9</strain>
    </source>
</reference>
<keyword evidence="1" id="KW-1133">Transmembrane helix</keyword>
<evidence type="ECO:0000256" key="1">
    <source>
        <dbReference type="SAM" id="Phobius"/>
    </source>
</evidence>
<feature type="transmembrane region" description="Helical" evidence="1">
    <location>
        <begin position="12"/>
        <end position="34"/>
    </location>
</feature>
<protein>
    <submittedName>
        <fullName evidence="2">Uncharacterized protein</fullName>
    </submittedName>
</protein>
<sequence>MKSGRPSPLSRDSAFFCVLPVSIQFWCCFLYGSLL</sequence>
<dbReference type="EMBL" id="BK032738">
    <property type="protein sequence ID" value="DAF57736.1"/>
    <property type="molecule type" value="Genomic_DNA"/>
</dbReference>
<keyword evidence="1" id="KW-0812">Transmembrane</keyword>
<accession>A0A8S5T3Q3</accession>